<dbReference type="PANTHER" id="PTHR15641">
    <property type="entry name" value="ELONGATOR COMPLEX PROTEIN 5"/>
    <property type="match status" value="1"/>
</dbReference>
<name>A0AAV6VPX6_9ARAC</name>
<comment type="caution">
    <text evidence="9">The sequence shown here is derived from an EMBL/GenBank/DDBJ whole genome shotgun (WGS) entry which is preliminary data.</text>
</comment>
<reference evidence="9 10" key="1">
    <citation type="journal article" date="2022" name="Nat. Ecol. Evol.">
        <title>A masculinizing supergene underlies an exaggerated male reproductive morph in a spider.</title>
        <authorList>
            <person name="Hendrickx F."/>
            <person name="De Corte Z."/>
            <person name="Sonet G."/>
            <person name="Van Belleghem S.M."/>
            <person name="Kostlbacher S."/>
            <person name="Vangestel C."/>
        </authorList>
    </citation>
    <scope>NUCLEOTIDE SEQUENCE [LARGE SCALE GENOMIC DNA]</scope>
    <source>
        <strain evidence="9">W744_W776</strain>
    </source>
</reference>
<evidence type="ECO:0000313" key="10">
    <source>
        <dbReference type="Proteomes" id="UP000827092"/>
    </source>
</evidence>
<dbReference type="AlphaFoldDB" id="A0AAV6VPX6"/>
<keyword evidence="10" id="KW-1185">Reference proteome</keyword>
<comment type="similarity">
    <text evidence="4">Belongs to the ELP5 family.</text>
</comment>
<evidence type="ECO:0000256" key="4">
    <source>
        <dbReference type="ARBA" id="ARBA00009567"/>
    </source>
</evidence>
<evidence type="ECO:0000256" key="3">
    <source>
        <dbReference type="ARBA" id="ARBA00005043"/>
    </source>
</evidence>
<sequence>MYLTKESLRSNEKARFILIKEDASNLFGMKIFKTLIKMFCKEAANIVIANYDSSKEDISYGLDTSNINLEYMEEFGAHLSTEWVKNTLSIDILEERILSFEGVVFIDSLTSLLIHNGVEKVYKTLYKLLNTNTKLQIVALVCPDVHDSYENDLLDRLSTTTLQVSSDTKLQSIVHYGSGKVSCLQLEYQISAAFEFTSLVDAKFVLKKSPSQQPDPTANLTFNLRLKDEEVKAKNELQLPYMKTSDEAIVQSLIDNDLYDEEDPDDDLDI</sequence>
<evidence type="ECO:0000313" key="9">
    <source>
        <dbReference type="EMBL" id="KAG8197791.1"/>
    </source>
</evidence>
<dbReference type="InterPro" id="IPR019519">
    <property type="entry name" value="Elp5"/>
</dbReference>
<comment type="pathway">
    <text evidence="3">tRNA modification; 5-methoxycarbonylmethyl-2-thiouridine-tRNA biosynthesis.</text>
</comment>
<accession>A0AAV6VPX6</accession>
<dbReference type="GO" id="GO:0000049">
    <property type="term" value="F:tRNA binding"/>
    <property type="evidence" value="ECO:0007669"/>
    <property type="project" value="TreeGrafter"/>
</dbReference>
<proteinExistence type="inferred from homology"/>
<keyword evidence="8" id="KW-0539">Nucleus</keyword>
<evidence type="ECO:0000256" key="1">
    <source>
        <dbReference type="ARBA" id="ARBA00004123"/>
    </source>
</evidence>
<comment type="subcellular location">
    <subcellularLocation>
        <location evidence="2">Cytoplasm</location>
    </subcellularLocation>
    <subcellularLocation>
        <location evidence="1">Nucleus</location>
    </subcellularLocation>
</comment>
<evidence type="ECO:0000256" key="8">
    <source>
        <dbReference type="ARBA" id="ARBA00023242"/>
    </source>
</evidence>
<keyword evidence="6" id="KW-0963">Cytoplasm</keyword>
<dbReference type="GO" id="GO:0033588">
    <property type="term" value="C:elongator holoenzyme complex"/>
    <property type="evidence" value="ECO:0007669"/>
    <property type="project" value="InterPro"/>
</dbReference>
<evidence type="ECO:0000256" key="6">
    <source>
        <dbReference type="ARBA" id="ARBA00022490"/>
    </source>
</evidence>
<dbReference type="Proteomes" id="UP000827092">
    <property type="component" value="Unassembled WGS sequence"/>
</dbReference>
<evidence type="ECO:0000256" key="5">
    <source>
        <dbReference type="ARBA" id="ARBA00020264"/>
    </source>
</evidence>
<evidence type="ECO:0000256" key="7">
    <source>
        <dbReference type="ARBA" id="ARBA00022694"/>
    </source>
</evidence>
<gene>
    <name evidence="9" type="ORF">JTE90_006491</name>
</gene>
<organism evidence="9 10">
    <name type="scientific">Oedothorax gibbosus</name>
    <dbReference type="NCBI Taxonomy" id="931172"/>
    <lineage>
        <taxon>Eukaryota</taxon>
        <taxon>Metazoa</taxon>
        <taxon>Ecdysozoa</taxon>
        <taxon>Arthropoda</taxon>
        <taxon>Chelicerata</taxon>
        <taxon>Arachnida</taxon>
        <taxon>Araneae</taxon>
        <taxon>Araneomorphae</taxon>
        <taxon>Entelegynae</taxon>
        <taxon>Araneoidea</taxon>
        <taxon>Linyphiidae</taxon>
        <taxon>Erigoninae</taxon>
        <taxon>Oedothorax</taxon>
    </lineage>
</organism>
<keyword evidence="7" id="KW-0819">tRNA processing</keyword>
<dbReference type="GO" id="GO:0005829">
    <property type="term" value="C:cytosol"/>
    <property type="evidence" value="ECO:0007669"/>
    <property type="project" value="TreeGrafter"/>
</dbReference>
<dbReference type="EMBL" id="JAFNEN010000050">
    <property type="protein sequence ID" value="KAG8197791.1"/>
    <property type="molecule type" value="Genomic_DNA"/>
</dbReference>
<evidence type="ECO:0000256" key="2">
    <source>
        <dbReference type="ARBA" id="ARBA00004496"/>
    </source>
</evidence>
<dbReference type="GO" id="GO:0005634">
    <property type="term" value="C:nucleus"/>
    <property type="evidence" value="ECO:0007669"/>
    <property type="project" value="UniProtKB-SubCell"/>
</dbReference>
<protein>
    <recommendedName>
        <fullName evidence="5">Elongator complex protein 5</fullName>
    </recommendedName>
</protein>
<dbReference type="GO" id="GO:0002098">
    <property type="term" value="P:tRNA wobble uridine modification"/>
    <property type="evidence" value="ECO:0007669"/>
    <property type="project" value="InterPro"/>
</dbReference>
<dbReference type="PANTHER" id="PTHR15641:SF1">
    <property type="entry name" value="ELONGATOR COMPLEX PROTEIN 5"/>
    <property type="match status" value="1"/>
</dbReference>